<dbReference type="CDD" id="cd14814">
    <property type="entry name" value="Peptidase_M15"/>
    <property type="match status" value="1"/>
</dbReference>
<dbReference type="InterPro" id="IPR009045">
    <property type="entry name" value="Zn_M74/Hedgehog-like"/>
</dbReference>
<dbReference type="EMBL" id="SGWQ01000004">
    <property type="protein sequence ID" value="RZS38913.1"/>
    <property type="molecule type" value="Genomic_DNA"/>
</dbReference>
<name>A0A4V2ESV7_9PSEU</name>
<dbReference type="Gene3D" id="3.30.1380.10">
    <property type="match status" value="1"/>
</dbReference>
<keyword evidence="3" id="KW-0121">Carboxypeptidase</keyword>
<feature type="compositionally biased region" description="Basic and acidic residues" evidence="1">
    <location>
        <begin position="179"/>
        <end position="189"/>
    </location>
</feature>
<feature type="domain" description="D-alanyl-D-alanine carboxypeptidase-like core" evidence="2">
    <location>
        <begin position="233"/>
        <end position="334"/>
    </location>
</feature>
<dbReference type="Proteomes" id="UP000294257">
    <property type="component" value="Unassembled WGS sequence"/>
</dbReference>
<dbReference type="GO" id="GO:0006508">
    <property type="term" value="P:proteolysis"/>
    <property type="evidence" value="ECO:0007669"/>
    <property type="project" value="InterPro"/>
</dbReference>
<dbReference type="GO" id="GO:0004180">
    <property type="term" value="F:carboxypeptidase activity"/>
    <property type="evidence" value="ECO:0007669"/>
    <property type="project" value="UniProtKB-KW"/>
</dbReference>
<keyword evidence="4" id="KW-1185">Reference proteome</keyword>
<dbReference type="InterPro" id="IPR003709">
    <property type="entry name" value="VanY-like_core_dom"/>
</dbReference>
<dbReference type="OrthoDB" id="9815928at2"/>
<protein>
    <submittedName>
        <fullName evidence="3">D-alanyl-D-alanine carboxypeptidase-like protein</fullName>
    </submittedName>
</protein>
<gene>
    <name evidence="3" type="ORF">EV193_104124</name>
</gene>
<reference evidence="3 4" key="1">
    <citation type="submission" date="2019-02" db="EMBL/GenBank/DDBJ databases">
        <title>Genomic Encyclopedia of Type Strains, Phase IV (KMG-IV): sequencing the most valuable type-strain genomes for metagenomic binning, comparative biology and taxonomic classification.</title>
        <authorList>
            <person name="Goeker M."/>
        </authorList>
    </citation>
    <scope>NUCLEOTIDE SEQUENCE [LARGE SCALE GENOMIC DNA]</scope>
    <source>
        <strain evidence="3 4">DSM 101727</strain>
    </source>
</reference>
<feature type="compositionally biased region" description="Basic residues" evidence="1">
    <location>
        <begin position="190"/>
        <end position="210"/>
    </location>
</feature>
<dbReference type="Pfam" id="PF02557">
    <property type="entry name" value="VanY"/>
    <property type="match status" value="1"/>
</dbReference>
<dbReference type="AlphaFoldDB" id="A0A4V2ESV7"/>
<dbReference type="InterPro" id="IPR052179">
    <property type="entry name" value="DD-CPase-like"/>
</dbReference>
<evidence type="ECO:0000313" key="4">
    <source>
        <dbReference type="Proteomes" id="UP000294257"/>
    </source>
</evidence>
<dbReference type="RefSeq" id="WP_130344527.1">
    <property type="nucleotide sequence ID" value="NZ_SGWQ01000004.1"/>
</dbReference>
<keyword evidence="3" id="KW-0645">Protease</keyword>
<dbReference type="PANTHER" id="PTHR34385">
    <property type="entry name" value="D-ALANYL-D-ALANINE CARBOXYPEPTIDASE"/>
    <property type="match status" value="1"/>
</dbReference>
<sequence length="335" mass="36851">MTPEQIAQSFAHELIAHRDKLRGRAEDAQKTHQAFQRVSQEISEHETAHKKQVATVLGEWDSAGAKEFEKKSTRLGHDFQVTATAGTNGAKIVADMAGSISGAHTATERLATSYTNEAKGLLNTGLNLSGAGARGGILHALGQVEALGARYAKESGGHLKKVRAELVEAAKELRALEKEVKHDGVAEKPRGKKHHEPAKRRRRDHDKPRHANTNGLRNGHVPASRLSSVGDGEKMHKAAAEQFRRMDAAAKKDGITLHVNSGYRTYAEQKHLWDLYQSGQGNLAARPGTSTHGIGLSADINIPDQKTFNWLRQHADEYGFVNDVPSEKWHWTYTR</sequence>
<accession>A0A4V2ESV7</accession>
<evidence type="ECO:0000313" key="3">
    <source>
        <dbReference type="EMBL" id="RZS38913.1"/>
    </source>
</evidence>
<dbReference type="SUPFAM" id="SSF55166">
    <property type="entry name" value="Hedgehog/DD-peptidase"/>
    <property type="match status" value="1"/>
</dbReference>
<organism evidence="3 4">
    <name type="scientific">Herbihabitans rhizosphaerae</name>
    <dbReference type="NCBI Taxonomy" id="1872711"/>
    <lineage>
        <taxon>Bacteria</taxon>
        <taxon>Bacillati</taxon>
        <taxon>Actinomycetota</taxon>
        <taxon>Actinomycetes</taxon>
        <taxon>Pseudonocardiales</taxon>
        <taxon>Pseudonocardiaceae</taxon>
        <taxon>Herbihabitans</taxon>
    </lineage>
</organism>
<evidence type="ECO:0000259" key="2">
    <source>
        <dbReference type="Pfam" id="PF02557"/>
    </source>
</evidence>
<evidence type="ECO:0000256" key="1">
    <source>
        <dbReference type="SAM" id="MobiDB-lite"/>
    </source>
</evidence>
<keyword evidence="3" id="KW-0378">Hydrolase</keyword>
<dbReference type="PANTHER" id="PTHR34385:SF1">
    <property type="entry name" value="PEPTIDOGLYCAN L-ALANYL-D-GLUTAMATE ENDOPEPTIDASE CWLK"/>
    <property type="match status" value="1"/>
</dbReference>
<comment type="caution">
    <text evidence="3">The sequence shown here is derived from an EMBL/GenBank/DDBJ whole genome shotgun (WGS) entry which is preliminary data.</text>
</comment>
<proteinExistence type="predicted"/>
<feature type="region of interest" description="Disordered" evidence="1">
    <location>
        <begin position="179"/>
        <end position="237"/>
    </location>
</feature>